<evidence type="ECO:0000256" key="7">
    <source>
        <dbReference type="ARBA" id="ARBA00023065"/>
    </source>
</evidence>
<evidence type="ECO:0000313" key="14">
    <source>
        <dbReference type="Proteomes" id="UP000318237"/>
    </source>
</evidence>
<name>A0A4Y5ZTH8_9ENTR</name>
<dbReference type="Pfam" id="PF11471">
    <property type="entry name" value="Sugarporin_N"/>
    <property type="match status" value="1"/>
</dbReference>
<evidence type="ECO:0000256" key="10">
    <source>
        <dbReference type="ARBA" id="ARBA00023237"/>
    </source>
</evidence>
<proteinExistence type="inferred from homology"/>
<sequence length="69" mass="8395">MTRIEARTAALEQRLQEAETRAQVAESAPRQRNRKRSSWWLRSRKRKPPHRRWRNAPRCWKKKPTGQAF</sequence>
<evidence type="ECO:0000256" key="2">
    <source>
        <dbReference type="ARBA" id="ARBA00007055"/>
    </source>
</evidence>
<evidence type="ECO:0000256" key="5">
    <source>
        <dbReference type="ARBA" id="ARBA00022692"/>
    </source>
</evidence>
<comment type="similarity">
    <text evidence="2">Belongs to the porin LamB (TC 1.B.3) family.</text>
</comment>
<evidence type="ECO:0000259" key="12">
    <source>
        <dbReference type="Pfam" id="PF11471"/>
    </source>
</evidence>
<evidence type="ECO:0000256" key="11">
    <source>
        <dbReference type="SAM" id="MobiDB-lite"/>
    </source>
</evidence>
<keyword evidence="4" id="KW-1134">Transmembrane beta strand</keyword>
<comment type="subcellular location">
    <subcellularLocation>
        <location evidence="1">Cell outer membrane</location>
        <topology evidence="1">Multi-pass membrane protein</topology>
    </subcellularLocation>
</comment>
<gene>
    <name evidence="13" type="ORF">EIN43_04165</name>
</gene>
<reference evidence="13 14" key="1">
    <citation type="submission" date="2019-06" db="EMBL/GenBank/DDBJ databases">
        <title>Whole genome sequencing of XDR Enterobacter.</title>
        <authorList>
            <person name="Gnana Soundari P."/>
            <person name="Vijayakumar R."/>
            <person name="Krishnan P."/>
        </authorList>
    </citation>
    <scope>NUCLEOTIDE SEQUENCE [LARGE SCALE GENOMIC DNA]</scope>
    <source>
        <strain evidence="13 14">C126</strain>
    </source>
</reference>
<evidence type="ECO:0000256" key="1">
    <source>
        <dbReference type="ARBA" id="ARBA00004571"/>
    </source>
</evidence>
<keyword evidence="10" id="KW-0998">Cell outer membrane</keyword>
<protein>
    <submittedName>
        <fullName evidence="13">Carbohydrate porin</fullName>
    </submittedName>
</protein>
<evidence type="ECO:0000256" key="6">
    <source>
        <dbReference type="ARBA" id="ARBA00022729"/>
    </source>
</evidence>
<evidence type="ECO:0000256" key="3">
    <source>
        <dbReference type="ARBA" id="ARBA00022448"/>
    </source>
</evidence>
<evidence type="ECO:0000256" key="4">
    <source>
        <dbReference type="ARBA" id="ARBA00022452"/>
    </source>
</evidence>
<keyword evidence="6" id="KW-0732">Signal</keyword>
<feature type="domain" description="LamB-type porin N-terminal" evidence="12">
    <location>
        <begin position="4"/>
        <end position="27"/>
    </location>
</feature>
<dbReference type="EMBL" id="CP041054">
    <property type="protein sequence ID" value="QDE47215.1"/>
    <property type="molecule type" value="Genomic_DNA"/>
</dbReference>
<keyword evidence="9" id="KW-0472">Membrane</keyword>
<dbReference type="GO" id="GO:0046930">
    <property type="term" value="C:pore complex"/>
    <property type="evidence" value="ECO:0007669"/>
    <property type="project" value="UniProtKB-KW"/>
</dbReference>
<evidence type="ECO:0000313" key="13">
    <source>
        <dbReference type="EMBL" id="QDE47215.1"/>
    </source>
</evidence>
<dbReference type="InterPro" id="IPR021570">
    <property type="entry name" value="LamB-type_porin_N_dom"/>
</dbReference>
<feature type="compositionally biased region" description="Basic residues" evidence="11">
    <location>
        <begin position="31"/>
        <end position="69"/>
    </location>
</feature>
<keyword evidence="7" id="KW-0406">Ion transport</keyword>
<keyword evidence="5" id="KW-0812">Transmembrane</keyword>
<evidence type="ECO:0000256" key="8">
    <source>
        <dbReference type="ARBA" id="ARBA00023114"/>
    </source>
</evidence>
<keyword evidence="3" id="KW-0813">Transport</keyword>
<dbReference type="GO" id="GO:0015288">
    <property type="term" value="F:porin activity"/>
    <property type="evidence" value="ECO:0007669"/>
    <property type="project" value="UniProtKB-KW"/>
</dbReference>
<evidence type="ECO:0000256" key="9">
    <source>
        <dbReference type="ARBA" id="ARBA00023136"/>
    </source>
</evidence>
<dbReference type="Proteomes" id="UP000318237">
    <property type="component" value="Chromosome"/>
</dbReference>
<dbReference type="AlphaFoldDB" id="A0A4Y5ZTH8"/>
<dbReference type="GO" id="GO:0006811">
    <property type="term" value="P:monoatomic ion transport"/>
    <property type="evidence" value="ECO:0007669"/>
    <property type="project" value="UniProtKB-KW"/>
</dbReference>
<accession>A0A4Y5ZTH8</accession>
<dbReference type="GO" id="GO:0009279">
    <property type="term" value="C:cell outer membrane"/>
    <property type="evidence" value="ECO:0007669"/>
    <property type="project" value="UniProtKB-SubCell"/>
</dbReference>
<organism evidence="13 14">
    <name type="scientific">Enterobacter hormaechei</name>
    <dbReference type="NCBI Taxonomy" id="158836"/>
    <lineage>
        <taxon>Bacteria</taxon>
        <taxon>Pseudomonadati</taxon>
        <taxon>Pseudomonadota</taxon>
        <taxon>Gammaproteobacteria</taxon>
        <taxon>Enterobacterales</taxon>
        <taxon>Enterobacteriaceae</taxon>
        <taxon>Enterobacter</taxon>
        <taxon>Enterobacter cloacae complex</taxon>
    </lineage>
</organism>
<feature type="region of interest" description="Disordered" evidence="11">
    <location>
        <begin position="18"/>
        <end position="69"/>
    </location>
</feature>
<keyword evidence="8" id="KW-0626">Porin</keyword>